<evidence type="ECO:0008006" key="4">
    <source>
        <dbReference type="Google" id="ProtNLM"/>
    </source>
</evidence>
<evidence type="ECO:0000256" key="1">
    <source>
        <dbReference type="SAM" id="SignalP"/>
    </source>
</evidence>
<organism evidence="2 3">
    <name type="scientific">Podospora aff. communis PSN243</name>
    <dbReference type="NCBI Taxonomy" id="3040156"/>
    <lineage>
        <taxon>Eukaryota</taxon>
        <taxon>Fungi</taxon>
        <taxon>Dikarya</taxon>
        <taxon>Ascomycota</taxon>
        <taxon>Pezizomycotina</taxon>
        <taxon>Sordariomycetes</taxon>
        <taxon>Sordariomycetidae</taxon>
        <taxon>Sordariales</taxon>
        <taxon>Podosporaceae</taxon>
        <taxon>Podospora</taxon>
    </lineage>
</organism>
<sequence length="180" mass="19176">MLFHSLTLTLLSGVGVLATETPLAIPLNITAISSRDGYSALECWELASIPVDAMSAANYAIGDTTKATWSRIEPRTHIGEAWAPHVQLSIILNGLIRITSPAPAEAPESGPENRPESKVAYIMPGTLKSSVLIAADLKSVSTLAGHFTEFPSDEPTILVQVPFEGDKAPEHKVLYEGACI</sequence>
<protein>
    <recommendedName>
        <fullName evidence="4">Small secreted protein</fullName>
    </recommendedName>
</protein>
<reference evidence="2" key="2">
    <citation type="submission" date="2023-05" db="EMBL/GenBank/DDBJ databases">
        <authorList>
            <consortium name="Lawrence Berkeley National Laboratory"/>
            <person name="Steindorff A."/>
            <person name="Hensen N."/>
            <person name="Bonometti L."/>
            <person name="Westerberg I."/>
            <person name="Brannstrom I.O."/>
            <person name="Guillou S."/>
            <person name="Cros-Aarteil S."/>
            <person name="Calhoun S."/>
            <person name="Haridas S."/>
            <person name="Kuo A."/>
            <person name="Mondo S."/>
            <person name="Pangilinan J."/>
            <person name="Riley R."/>
            <person name="Labutti K."/>
            <person name="Andreopoulos B."/>
            <person name="Lipzen A."/>
            <person name="Chen C."/>
            <person name="Yanf M."/>
            <person name="Daum C."/>
            <person name="Ng V."/>
            <person name="Clum A."/>
            <person name="Ohm R."/>
            <person name="Martin F."/>
            <person name="Silar P."/>
            <person name="Natvig D."/>
            <person name="Lalanne C."/>
            <person name="Gautier V."/>
            <person name="Ament-Velasquez S.L."/>
            <person name="Kruys A."/>
            <person name="Hutchinson M.I."/>
            <person name="Powell A.J."/>
            <person name="Barry K."/>
            <person name="Miller A.N."/>
            <person name="Grigoriev I.V."/>
            <person name="Debuchy R."/>
            <person name="Gladieux P."/>
            <person name="Thoren M.H."/>
            <person name="Johannesson H."/>
        </authorList>
    </citation>
    <scope>NUCLEOTIDE SEQUENCE</scope>
    <source>
        <strain evidence="2">PSN243</strain>
    </source>
</reference>
<reference evidence="2" key="1">
    <citation type="journal article" date="2023" name="Mol. Phylogenet. Evol.">
        <title>Genome-scale phylogeny and comparative genomics of the fungal order Sordariales.</title>
        <authorList>
            <person name="Hensen N."/>
            <person name="Bonometti L."/>
            <person name="Westerberg I."/>
            <person name="Brannstrom I.O."/>
            <person name="Guillou S."/>
            <person name="Cros-Aarteil S."/>
            <person name="Calhoun S."/>
            <person name="Haridas S."/>
            <person name="Kuo A."/>
            <person name="Mondo S."/>
            <person name="Pangilinan J."/>
            <person name="Riley R."/>
            <person name="LaButti K."/>
            <person name="Andreopoulos B."/>
            <person name="Lipzen A."/>
            <person name="Chen C."/>
            <person name="Yan M."/>
            <person name="Daum C."/>
            <person name="Ng V."/>
            <person name="Clum A."/>
            <person name="Steindorff A."/>
            <person name="Ohm R.A."/>
            <person name="Martin F."/>
            <person name="Silar P."/>
            <person name="Natvig D.O."/>
            <person name="Lalanne C."/>
            <person name="Gautier V."/>
            <person name="Ament-Velasquez S.L."/>
            <person name="Kruys A."/>
            <person name="Hutchinson M.I."/>
            <person name="Powell A.J."/>
            <person name="Barry K."/>
            <person name="Miller A.N."/>
            <person name="Grigoriev I.V."/>
            <person name="Debuchy R."/>
            <person name="Gladieux P."/>
            <person name="Hiltunen Thoren M."/>
            <person name="Johannesson H."/>
        </authorList>
    </citation>
    <scope>NUCLEOTIDE SEQUENCE</scope>
    <source>
        <strain evidence="2">PSN243</strain>
    </source>
</reference>
<evidence type="ECO:0000313" key="2">
    <source>
        <dbReference type="EMBL" id="KAK4447224.1"/>
    </source>
</evidence>
<gene>
    <name evidence="2" type="ORF">QBC34DRAFT_410132</name>
</gene>
<name>A0AAV9GGE5_9PEZI</name>
<dbReference type="AlphaFoldDB" id="A0AAV9GGE5"/>
<feature type="chain" id="PRO_5043440575" description="Small secreted protein" evidence="1">
    <location>
        <begin position="19"/>
        <end position="180"/>
    </location>
</feature>
<proteinExistence type="predicted"/>
<keyword evidence="3" id="KW-1185">Reference proteome</keyword>
<dbReference type="EMBL" id="MU865951">
    <property type="protein sequence ID" value="KAK4447224.1"/>
    <property type="molecule type" value="Genomic_DNA"/>
</dbReference>
<comment type="caution">
    <text evidence="2">The sequence shown here is derived from an EMBL/GenBank/DDBJ whole genome shotgun (WGS) entry which is preliminary data.</text>
</comment>
<accession>A0AAV9GGE5</accession>
<evidence type="ECO:0000313" key="3">
    <source>
        <dbReference type="Proteomes" id="UP001321760"/>
    </source>
</evidence>
<feature type="signal peptide" evidence="1">
    <location>
        <begin position="1"/>
        <end position="18"/>
    </location>
</feature>
<keyword evidence="1" id="KW-0732">Signal</keyword>
<dbReference type="Proteomes" id="UP001321760">
    <property type="component" value="Unassembled WGS sequence"/>
</dbReference>